<dbReference type="Proteomes" id="UP000076925">
    <property type="component" value="Unassembled WGS sequence"/>
</dbReference>
<organism evidence="2 3">
    <name type="scientific">Scytonema hofmannii PCC 7110</name>
    <dbReference type="NCBI Taxonomy" id="128403"/>
    <lineage>
        <taxon>Bacteria</taxon>
        <taxon>Bacillati</taxon>
        <taxon>Cyanobacteriota</taxon>
        <taxon>Cyanophyceae</taxon>
        <taxon>Nostocales</taxon>
        <taxon>Scytonemataceae</taxon>
        <taxon>Scytonema</taxon>
    </lineage>
</organism>
<reference evidence="2 3" key="1">
    <citation type="journal article" date="2013" name="Genome Biol. Evol.">
        <title>Genomes of Stigonematalean cyanobacteria (subsection V) and the evolution of oxygenic photosynthesis from prokaryotes to plastids.</title>
        <authorList>
            <person name="Dagan T."/>
            <person name="Roettger M."/>
            <person name="Stucken K."/>
            <person name="Landan G."/>
            <person name="Koch R."/>
            <person name="Major P."/>
            <person name="Gould S.B."/>
            <person name="Goremykin V.V."/>
            <person name="Rippka R."/>
            <person name="Tandeau de Marsac N."/>
            <person name="Gugger M."/>
            <person name="Lockhart P.J."/>
            <person name="Allen J.F."/>
            <person name="Brune I."/>
            <person name="Maus I."/>
            <person name="Puhler A."/>
            <person name="Martin W.F."/>
        </authorList>
    </citation>
    <scope>NUCLEOTIDE SEQUENCE [LARGE SCALE GENOMIC DNA]</scope>
    <source>
        <strain evidence="2 3">PCC 7110</strain>
    </source>
</reference>
<evidence type="ECO:0000256" key="1">
    <source>
        <dbReference type="SAM" id="Phobius"/>
    </source>
</evidence>
<gene>
    <name evidence="2" type="ORF">WA1_24280</name>
</gene>
<feature type="transmembrane region" description="Helical" evidence="1">
    <location>
        <begin position="207"/>
        <end position="232"/>
    </location>
</feature>
<evidence type="ECO:0000313" key="2">
    <source>
        <dbReference type="EMBL" id="KYC40757.1"/>
    </source>
</evidence>
<dbReference type="OrthoDB" id="116741at2"/>
<keyword evidence="1" id="KW-0812">Transmembrane</keyword>
<keyword evidence="1" id="KW-0472">Membrane</keyword>
<name>A0A139X7S5_9CYAN</name>
<evidence type="ECO:0000313" key="3">
    <source>
        <dbReference type="Proteomes" id="UP000076925"/>
    </source>
</evidence>
<keyword evidence="1" id="KW-1133">Transmembrane helix</keyword>
<proteinExistence type="predicted"/>
<protein>
    <submittedName>
        <fullName evidence="2">Uncharacterized protein</fullName>
    </submittedName>
</protein>
<dbReference type="AlphaFoldDB" id="A0A139X7S5"/>
<sequence length="436" mass="50212">MTHQVALTIIAKIKQEKMEDLKQLLGSINKDIQGNKIIPFLQFDTIHFARFVILEESKDLDGNTLQPSLIFSSCIDAPLDKHFNQLVDVAGDGLDQIYDRCEGYPAVGDRTHQSRLNFLQAHQVKVQAFYVNTIGRTLQQIKQEAELRDKIEDFLDRQQAKSFSDWDAKEVHRAIQEFVKGESSLSWAQFLAARPNLLWQVKETLHFIFGLLLILTLSLLFLPFSPIFFIILRYKEEQDAQQDNLKLNTGKPRSELAIREDHVVQNQFSAVGYIKPGLFRQITVRVLLWLVNFASRHIFNNGNLAGVDALNLDGVDTIHFARWIVIDEGRRVLFMSNYDGSLESYMDDFINKVAWGLNAVFSNGVGYPKTRWLILDGAKDEQAFKAFIRQHQVVTQVWYPAYSQLTAVNLSNNAQIRAGLFKNLNQQQRLEWLRRL</sequence>
<dbReference type="EMBL" id="ANNX02000026">
    <property type="protein sequence ID" value="KYC40757.1"/>
    <property type="molecule type" value="Genomic_DNA"/>
</dbReference>
<dbReference type="RefSeq" id="WP_017739951.1">
    <property type="nucleotide sequence ID" value="NZ_KQ976354.1"/>
</dbReference>
<keyword evidence="3" id="KW-1185">Reference proteome</keyword>
<accession>A0A139X7S5</accession>
<dbReference type="STRING" id="128403.WA1_24280"/>
<comment type="caution">
    <text evidence="2">The sequence shown here is derived from an EMBL/GenBank/DDBJ whole genome shotgun (WGS) entry which is preliminary data.</text>
</comment>